<evidence type="ECO:0000256" key="3">
    <source>
        <dbReference type="ARBA" id="ARBA00022723"/>
    </source>
</evidence>
<evidence type="ECO:0000313" key="7">
    <source>
        <dbReference type="Proteomes" id="UP000431533"/>
    </source>
</evidence>
<reference evidence="6 7" key="1">
    <citation type="submission" date="2018-05" db="EMBL/GenBank/DDBJ databases">
        <title>Genome sequencing and assembly of the regulated plant pathogen Lachnellula willkommii and related sister species for the development of diagnostic species identification markers.</title>
        <authorList>
            <person name="Giroux E."/>
            <person name="Bilodeau G."/>
        </authorList>
    </citation>
    <scope>NUCLEOTIDE SEQUENCE [LARGE SCALE GENOMIC DNA]</scope>
    <source>
        <strain evidence="6 7">CBS 185.66</strain>
    </source>
</reference>
<keyword evidence="7" id="KW-1185">Reference proteome</keyword>
<feature type="non-terminal residue" evidence="6">
    <location>
        <position position="191"/>
    </location>
</feature>
<keyword evidence="4" id="KW-0560">Oxidoreductase</keyword>
<dbReference type="InterPro" id="IPR036396">
    <property type="entry name" value="Cyt_P450_sf"/>
</dbReference>
<dbReference type="Gene3D" id="1.10.630.10">
    <property type="entry name" value="Cytochrome P450"/>
    <property type="match status" value="1"/>
</dbReference>
<dbReference type="EMBL" id="QGMH01000172">
    <property type="protein sequence ID" value="TVY23578.1"/>
    <property type="molecule type" value="Genomic_DNA"/>
</dbReference>
<keyword evidence="3" id="KW-0479">Metal-binding</keyword>
<dbReference type="GO" id="GO:0004497">
    <property type="term" value="F:monooxygenase activity"/>
    <property type="evidence" value="ECO:0007669"/>
    <property type="project" value="UniProtKB-KW"/>
</dbReference>
<gene>
    <name evidence="6" type="primary">stcS</name>
    <name evidence="6" type="ORF">LHYA1_G007534</name>
</gene>
<dbReference type="GO" id="GO:0005506">
    <property type="term" value="F:iron ion binding"/>
    <property type="evidence" value="ECO:0007669"/>
    <property type="project" value="InterPro"/>
</dbReference>
<proteinExistence type="inferred from homology"/>
<organism evidence="6 7">
    <name type="scientific">Lachnellula hyalina</name>
    <dbReference type="NCBI Taxonomy" id="1316788"/>
    <lineage>
        <taxon>Eukaryota</taxon>
        <taxon>Fungi</taxon>
        <taxon>Dikarya</taxon>
        <taxon>Ascomycota</taxon>
        <taxon>Pezizomycotina</taxon>
        <taxon>Leotiomycetes</taxon>
        <taxon>Helotiales</taxon>
        <taxon>Lachnaceae</taxon>
        <taxon>Lachnellula</taxon>
    </lineage>
</organism>
<name>A0A8H8QVI1_9HELO</name>
<dbReference type="RefSeq" id="XP_031002366.1">
    <property type="nucleotide sequence ID" value="XM_031152463.1"/>
</dbReference>
<dbReference type="GO" id="GO:0020037">
    <property type="term" value="F:heme binding"/>
    <property type="evidence" value="ECO:0007669"/>
    <property type="project" value="InterPro"/>
</dbReference>
<evidence type="ECO:0000256" key="5">
    <source>
        <dbReference type="ARBA" id="ARBA00023004"/>
    </source>
</evidence>
<evidence type="ECO:0000313" key="6">
    <source>
        <dbReference type="EMBL" id="TVY23578.1"/>
    </source>
</evidence>
<dbReference type="PANTHER" id="PTHR24302:SF15">
    <property type="entry name" value="FATTY-ACID PEROXYGENASE"/>
    <property type="match status" value="1"/>
</dbReference>
<evidence type="ECO:0000256" key="1">
    <source>
        <dbReference type="ARBA" id="ARBA00010617"/>
    </source>
</evidence>
<accession>A0A8H8QVI1</accession>
<dbReference type="GeneID" id="41987732"/>
<dbReference type="InterPro" id="IPR001128">
    <property type="entry name" value="Cyt_P450"/>
</dbReference>
<dbReference type="AlphaFoldDB" id="A0A8H8QVI1"/>
<evidence type="ECO:0000256" key="2">
    <source>
        <dbReference type="ARBA" id="ARBA00022617"/>
    </source>
</evidence>
<keyword evidence="5" id="KW-0408">Iron</keyword>
<dbReference type="Proteomes" id="UP000431533">
    <property type="component" value="Unassembled WGS sequence"/>
</dbReference>
<dbReference type="SUPFAM" id="SSF48264">
    <property type="entry name" value="Cytochrome P450"/>
    <property type="match status" value="1"/>
</dbReference>
<comment type="caution">
    <text evidence="6">The sequence shown here is derived from an EMBL/GenBank/DDBJ whole genome shotgun (WGS) entry which is preliminary data.</text>
</comment>
<comment type="similarity">
    <text evidence="1">Belongs to the cytochrome P450 family.</text>
</comment>
<protein>
    <submittedName>
        <fullName evidence="6">Putative sterigmatocystin biosynthesis P450 monooxygenase</fullName>
    </submittedName>
</protein>
<keyword evidence="2" id="KW-0349">Heme</keyword>
<dbReference type="OrthoDB" id="5407225at2759"/>
<dbReference type="Pfam" id="PF00067">
    <property type="entry name" value="p450"/>
    <property type="match status" value="1"/>
</dbReference>
<evidence type="ECO:0000256" key="4">
    <source>
        <dbReference type="ARBA" id="ARBA00023002"/>
    </source>
</evidence>
<sequence>SPKNSSCLGTIASWIPNERQQVAYERDSVWGDVHGHVLPHQIERLFPDLGPTFYVGTWPFGPPILAIAAPDPAYQITQAHSLPKYYRLRQYMQPRTGGGDLVTMEGSEWKKWRNIFNPGFSSGHLMTLVPEIMQDVSRFCKVPRQTAERAEVVSMDTLTTRLSLDIIGRVALNTRLNSQRGTNDFVSAMRN</sequence>
<dbReference type="GO" id="GO:0016705">
    <property type="term" value="F:oxidoreductase activity, acting on paired donors, with incorporation or reduction of molecular oxygen"/>
    <property type="evidence" value="ECO:0007669"/>
    <property type="project" value="InterPro"/>
</dbReference>
<keyword evidence="6" id="KW-0503">Monooxygenase</keyword>
<dbReference type="InterPro" id="IPR050705">
    <property type="entry name" value="Cytochrome_P450_3A"/>
</dbReference>
<dbReference type="PANTHER" id="PTHR24302">
    <property type="entry name" value="CYTOCHROME P450 FAMILY 3"/>
    <property type="match status" value="1"/>
</dbReference>